<dbReference type="EMBL" id="UYJE01002795">
    <property type="protein sequence ID" value="VDI13749.1"/>
    <property type="molecule type" value="Genomic_DNA"/>
</dbReference>
<proteinExistence type="predicted"/>
<keyword evidence="2" id="KW-1185">Reference proteome</keyword>
<evidence type="ECO:0008006" key="3">
    <source>
        <dbReference type="Google" id="ProtNLM"/>
    </source>
</evidence>
<protein>
    <recommendedName>
        <fullName evidence="3">LRAT domain-containing protein</fullName>
    </recommendedName>
</protein>
<accession>A0A8B6D4T4</accession>
<evidence type="ECO:0000313" key="1">
    <source>
        <dbReference type="EMBL" id="VDI13749.1"/>
    </source>
</evidence>
<feature type="non-terminal residue" evidence="1">
    <location>
        <position position="1"/>
    </location>
</feature>
<evidence type="ECO:0000313" key="2">
    <source>
        <dbReference type="Proteomes" id="UP000596742"/>
    </source>
</evidence>
<name>A0A8B6D4T4_MYTGA</name>
<gene>
    <name evidence="1" type="ORF">MGAL_10B026859</name>
</gene>
<reference evidence="1" key="1">
    <citation type="submission" date="2018-11" db="EMBL/GenBank/DDBJ databases">
        <authorList>
            <person name="Alioto T."/>
            <person name="Alioto T."/>
        </authorList>
    </citation>
    <scope>NUCLEOTIDE SEQUENCE</scope>
</reference>
<comment type="caution">
    <text evidence="1">The sequence shown here is derived from an EMBL/GenBank/DDBJ whole genome shotgun (WGS) entry which is preliminary data.</text>
</comment>
<sequence>KEKPLTYDDLYNQMKSTEIGKFAHFKVERKRACCSYNHHFVLLEILKGPNECKEKDIIEVVVGHYTSSIEICTNNSNFGIGKFVCEIKQIKRNGKCDLFDFSRKSSGLFLVKHEPSMSDNKRQERLCERLGERDYDFRHNNCEHVINYIISGDQQSDEADENSFCADLCTTTIGDIKEVGLKVALIIAFVSSLAGSLIRYSYVSLIVAGTILYTSREGVNGTCSPPKWNHLPFGKNVIEHAKHVLEHHIKLNLLDDPSGERIIADIESTFDEAFICKIAFDLASDAILKTIYFSILVAMTVVKMIGITFIKDVKPQAVIVVLRLYAVEKRKITTPHLLVHVVVYQTVSVDVRMDTLA</sequence>
<dbReference type="Proteomes" id="UP000596742">
    <property type="component" value="Unassembled WGS sequence"/>
</dbReference>
<organism evidence="1 2">
    <name type="scientific">Mytilus galloprovincialis</name>
    <name type="common">Mediterranean mussel</name>
    <dbReference type="NCBI Taxonomy" id="29158"/>
    <lineage>
        <taxon>Eukaryota</taxon>
        <taxon>Metazoa</taxon>
        <taxon>Spiralia</taxon>
        <taxon>Lophotrochozoa</taxon>
        <taxon>Mollusca</taxon>
        <taxon>Bivalvia</taxon>
        <taxon>Autobranchia</taxon>
        <taxon>Pteriomorphia</taxon>
        <taxon>Mytilida</taxon>
        <taxon>Mytiloidea</taxon>
        <taxon>Mytilidae</taxon>
        <taxon>Mytilinae</taxon>
        <taxon>Mytilus</taxon>
    </lineage>
</organism>
<dbReference type="Gene3D" id="3.90.1720.10">
    <property type="entry name" value="endopeptidase domain like (from Nostoc punctiforme)"/>
    <property type="match status" value="1"/>
</dbReference>
<dbReference type="AlphaFoldDB" id="A0A8B6D4T4"/>
<dbReference type="OrthoDB" id="6200346at2759"/>